<dbReference type="SUPFAM" id="SSF89550">
    <property type="entry name" value="PHP domain-like"/>
    <property type="match status" value="1"/>
</dbReference>
<reference evidence="1 2" key="1">
    <citation type="submission" date="2018-08" db="EMBL/GenBank/DDBJ databases">
        <title>Sequencing the genomes of 1000 actinobacteria strains.</title>
        <authorList>
            <person name="Klenk H.-P."/>
        </authorList>
    </citation>
    <scope>NUCLEOTIDE SEQUENCE [LARGE SCALE GENOMIC DNA]</scope>
    <source>
        <strain evidence="1 2">DSM 44099</strain>
    </source>
</reference>
<evidence type="ECO:0000313" key="2">
    <source>
        <dbReference type="Proteomes" id="UP000256913"/>
    </source>
</evidence>
<name>A0A3D9ZWZ1_9ACTN</name>
<comment type="caution">
    <text evidence="1">The sequence shown here is derived from an EMBL/GenBank/DDBJ whole genome shotgun (WGS) entry which is preliminary data.</text>
</comment>
<sequence length="587" mass="64146">MLGAGLGIGVAAAVGGLGTPAVGGDPGRTLLRMSTHTHSSFSEGGSYADGGGGASMLAQLEQARQTGTDVVWWTDHDWRMEAFGYYDTISFDGTDEGQQLAWYPQNEGPITGARHAFAGNALRVTATGTSATSWGAAWMWGDGGNSFYTTNLTDTTLVLDVLAERTGPDAELVFQIETSYRPAIAGRPAGVYVLEYRIGSQASRVIEADLTGVVTVRATGTWQTLKIRPLRDLQRFWPDLVAEDSALARLRFGVRARNNATGQGAFGHLRIKRTRDQLRWAVREQRALMERLGKGYPEITQLLGAEVSMVRHMNVFMEHFELFPYPDRGTAPVLDNSVAAAQEMVRWYHERGALVQYNHPPLDAAELVTSRALGCDLMEALDSRADVTVANNRFNLFDVAARNAIFLTATSQNDDHAGRDWARKFYFHTSVWSRSRSARDLIAALAAGQVFLNHQRLWPTGSLDLTVDGRSAMGQVILTDLADLPVEILAANLPAGATVDVVVGVCDRSGATTRHIERQSFPSSAFAGGLLPFRLARAEGRYLRVEVFDAAGVPLGFSNPMWLLPDTDDVEVPKARRFRLGRGSHRH</sequence>
<accession>A0A3D9ZWZ1</accession>
<evidence type="ECO:0000313" key="1">
    <source>
        <dbReference type="EMBL" id="REG01063.1"/>
    </source>
</evidence>
<dbReference type="AlphaFoldDB" id="A0A3D9ZWZ1"/>
<gene>
    <name evidence="1" type="ORF">DFJ67_7137</name>
</gene>
<protein>
    <submittedName>
        <fullName evidence="1">Uncharacterized protein</fullName>
    </submittedName>
</protein>
<proteinExistence type="predicted"/>
<dbReference type="InterPro" id="IPR016195">
    <property type="entry name" value="Pol/histidinol_Pase-like"/>
</dbReference>
<organism evidence="1 2">
    <name type="scientific">Asanoa ferruginea</name>
    <dbReference type="NCBI Taxonomy" id="53367"/>
    <lineage>
        <taxon>Bacteria</taxon>
        <taxon>Bacillati</taxon>
        <taxon>Actinomycetota</taxon>
        <taxon>Actinomycetes</taxon>
        <taxon>Micromonosporales</taxon>
        <taxon>Micromonosporaceae</taxon>
        <taxon>Asanoa</taxon>
    </lineage>
</organism>
<dbReference type="Proteomes" id="UP000256913">
    <property type="component" value="Unassembled WGS sequence"/>
</dbReference>
<dbReference type="EMBL" id="QUMQ01000001">
    <property type="protein sequence ID" value="REG01063.1"/>
    <property type="molecule type" value="Genomic_DNA"/>
</dbReference>
<dbReference type="Gene3D" id="3.20.20.140">
    <property type="entry name" value="Metal-dependent hydrolases"/>
    <property type="match status" value="1"/>
</dbReference>
<keyword evidence="2" id="KW-1185">Reference proteome</keyword>